<protein>
    <submittedName>
        <fullName evidence="1">Uncharacterized protein</fullName>
    </submittedName>
</protein>
<dbReference type="EMBL" id="MN739565">
    <property type="protein sequence ID" value="QHT13301.1"/>
    <property type="molecule type" value="Genomic_DNA"/>
</dbReference>
<sequence>MDKYTELFNKGNDICLKNRTKINDILGTTDHEYTTVNENTIIINNKVKVTGFYLFSSMKYKSDYTIIMNKNGIKNFNKVKKSLDKTVNLMSDGKVTSWGTPHKDGIFTAEYENKNAENIHKIIYHFILPVIAMMKFLDYINFNITKGKNTLTEYFIITKINKVT</sequence>
<dbReference type="AlphaFoldDB" id="A0A6C0DA18"/>
<proteinExistence type="predicted"/>
<reference evidence="1" key="1">
    <citation type="journal article" date="2020" name="Nature">
        <title>Giant virus diversity and host interactions through global metagenomics.</title>
        <authorList>
            <person name="Schulz F."/>
            <person name="Roux S."/>
            <person name="Paez-Espino D."/>
            <person name="Jungbluth S."/>
            <person name="Walsh D.A."/>
            <person name="Denef V.J."/>
            <person name="McMahon K.D."/>
            <person name="Konstantinidis K.T."/>
            <person name="Eloe-Fadrosh E.A."/>
            <person name="Kyrpides N.C."/>
            <person name="Woyke T."/>
        </authorList>
    </citation>
    <scope>NUCLEOTIDE SEQUENCE</scope>
    <source>
        <strain evidence="1">GVMAG-M-3300023174-131</strain>
    </source>
</reference>
<name>A0A6C0DA18_9ZZZZ</name>
<evidence type="ECO:0000313" key="1">
    <source>
        <dbReference type="EMBL" id="QHT13301.1"/>
    </source>
</evidence>
<organism evidence="1">
    <name type="scientific">viral metagenome</name>
    <dbReference type="NCBI Taxonomy" id="1070528"/>
    <lineage>
        <taxon>unclassified sequences</taxon>
        <taxon>metagenomes</taxon>
        <taxon>organismal metagenomes</taxon>
    </lineage>
</organism>
<accession>A0A6C0DA18</accession>